<keyword evidence="3" id="KW-1185">Reference proteome</keyword>
<reference evidence="2 3" key="2">
    <citation type="journal article" date="2013" name="Plant Cell Physiol.">
        <title>Rice Annotation Project Database (RAP-DB): an integrative and interactive database for rice genomics.</title>
        <authorList>
            <person name="Sakai H."/>
            <person name="Lee S.S."/>
            <person name="Tanaka T."/>
            <person name="Numa H."/>
            <person name="Kim J."/>
            <person name="Kawahara Y."/>
            <person name="Wakimoto H."/>
            <person name="Yang C.C."/>
            <person name="Iwamoto M."/>
            <person name="Abe T."/>
            <person name="Yamada Y."/>
            <person name="Muto A."/>
            <person name="Inokuchi H."/>
            <person name="Ikemura T."/>
            <person name="Matsumoto T."/>
            <person name="Sasaki T."/>
            <person name="Itoh T."/>
        </authorList>
    </citation>
    <scope>NUCLEOTIDE SEQUENCE [LARGE SCALE GENOMIC DNA]</scope>
    <source>
        <strain evidence="3">cv. Nipponbare</strain>
    </source>
</reference>
<proteinExistence type="predicted"/>
<feature type="compositionally biased region" description="Polar residues" evidence="1">
    <location>
        <begin position="82"/>
        <end position="92"/>
    </location>
</feature>
<dbReference type="EMBL" id="AP014964">
    <property type="protein sequence ID" value="BAT04669.1"/>
    <property type="molecule type" value="Genomic_DNA"/>
</dbReference>
<organism evidence="2 3">
    <name type="scientific">Oryza sativa subsp. japonica</name>
    <name type="common">Rice</name>
    <dbReference type="NCBI Taxonomy" id="39947"/>
    <lineage>
        <taxon>Eukaryota</taxon>
        <taxon>Viridiplantae</taxon>
        <taxon>Streptophyta</taxon>
        <taxon>Embryophyta</taxon>
        <taxon>Tracheophyta</taxon>
        <taxon>Spermatophyta</taxon>
        <taxon>Magnoliopsida</taxon>
        <taxon>Liliopsida</taxon>
        <taxon>Poales</taxon>
        <taxon>Poaceae</taxon>
        <taxon>BOP clade</taxon>
        <taxon>Oryzoideae</taxon>
        <taxon>Oryzeae</taxon>
        <taxon>Oryzinae</taxon>
        <taxon>Oryza</taxon>
        <taxon>Oryza sativa</taxon>
    </lineage>
</organism>
<evidence type="ECO:0000313" key="3">
    <source>
        <dbReference type="Proteomes" id="UP000059680"/>
    </source>
</evidence>
<reference evidence="3" key="1">
    <citation type="journal article" date="2005" name="Nature">
        <title>The map-based sequence of the rice genome.</title>
        <authorList>
            <consortium name="International rice genome sequencing project (IRGSP)"/>
            <person name="Matsumoto T."/>
            <person name="Wu J."/>
            <person name="Kanamori H."/>
            <person name="Katayose Y."/>
            <person name="Fujisawa M."/>
            <person name="Namiki N."/>
            <person name="Mizuno H."/>
            <person name="Yamamoto K."/>
            <person name="Antonio B.A."/>
            <person name="Baba T."/>
            <person name="Sakata K."/>
            <person name="Nagamura Y."/>
            <person name="Aoki H."/>
            <person name="Arikawa K."/>
            <person name="Arita K."/>
            <person name="Bito T."/>
            <person name="Chiden Y."/>
            <person name="Fujitsuka N."/>
            <person name="Fukunaka R."/>
            <person name="Hamada M."/>
            <person name="Harada C."/>
            <person name="Hayashi A."/>
            <person name="Hijishita S."/>
            <person name="Honda M."/>
            <person name="Hosokawa S."/>
            <person name="Ichikawa Y."/>
            <person name="Idonuma A."/>
            <person name="Iijima M."/>
            <person name="Ikeda M."/>
            <person name="Ikeno M."/>
            <person name="Ito K."/>
            <person name="Ito S."/>
            <person name="Ito T."/>
            <person name="Ito Y."/>
            <person name="Ito Y."/>
            <person name="Iwabuchi A."/>
            <person name="Kamiya K."/>
            <person name="Karasawa W."/>
            <person name="Kurita K."/>
            <person name="Katagiri S."/>
            <person name="Kikuta A."/>
            <person name="Kobayashi H."/>
            <person name="Kobayashi N."/>
            <person name="Machita K."/>
            <person name="Maehara T."/>
            <person name="Masukawa M."/>
            <person name="Mizubayashi T."/>
            <person name="Mukai Y."/>
            <person name="Nagasaki H."/>
            <person name="Nagata Y."/>
            <person name="Naito S."/>
            <person name="Nakashima M."/>
            <person name="Nakama Y."/>
            <person name="Nakamichi Y."/>
            <person name="Nakamura M."/>
            <person name="Meguro A."/>
            <person name="Negishi M."/>
            <person name="Ohta I."/>
            <person name="Ohta T."/>
            <person name="Okamoto M."/>
            <person name="Ono N."/>
            <person name="Saji S."/>
            <person name="Sakaguchi M."/>
            <person name="Sakai K."/>
            <person name="Shibata M."/>
            <person name="Shimokawa T."/>
            <person name="Song J."/>
            <person name="Takazaki Y."/>
            <person name="Terasawa K."/>
            <person name="Tsugane M."/>
            <person name="Tsuji K."/>
            <person name="Ueda S."/>
            <person name="Waki K."/>
            <person name="Yamagata H."/>
            <person name="Yamamoto M."/>
            <person name="Yamamoto S."/>
            <person name="Yamane H."/>
            <person name="Yoshiki S."/>
            <person name="Yoshihara R."/>
            <person name="Yukawa K."/>
            <person name="Zhong H."/>
            <person name="Yano M."/>
            <person name="Yuan Q."/>
            <person name="Ouyang S."/>
            <person name="Liu J."/>
            <person name="Jones K.M."/>
            <person name="Gansberger K."/>
            <person name="Moffat K."/>
            <person name="Hill J."/>
            <person name="Bera J."/>
            <person name="Fadrosh D."/>
            <person name="Jin S."/>
            <person name="Johri S."/>
            <person name="Kim M."/>
            <person name="Overton L."/>
            <person name="Reardon M."/>
            <person name="Tsitrin T."/>
            <person name="Vuong H."/>
            <person name="Weaver B."/>
            <person name="Ciecko A."/>
            <person name="Tallon L."/>
            <person name="Jackson J."/>
            <person name="Pai G."/>
            <person name="Aken S.V."/>
            <person name="Utterback T."/>
            <person name="Reidmuller S."/>
            <person name="Feldblyum T."/>
            <person name="Hsiao J."/>
            <person name="Zismann V."/>
            <person name="Iobst S."/>
            <person name="de Vazeille A.R."/>
            <person name="Buell C.R."/>
            <person name="Ying K."/>
            <person name="Li Y."/>
            <person name="Lu T."/>
            <person name="Huang Y."/>
            <person name="Zhao Q."/>
            <person name="Feng Q."/>
            <person name="Zhang L."/>
            <person name="Zhu J."/>
            <person name="Weng Q."/>
            <person name="Mu J."/>
            <person name="Lu Y."/>
            <person name="Fan D."/>
            <person name="Liu Y."/>
            <person name="Guan J."/>
            <person name="Zhang Y."/>
            <person name="Yu S."/>
            <person name="Liu X."/>
            <person name="Zhang Y."/>
            <person name="Hong G."/>
            <person name="Han B."/>
            <person name="Choisne N."/>
            <person name="Demange N."/>
            <person name="Orjeda G."/>
            <person name="Samain S."/>
            <person name="Cattolico L."/>
            <person name="Pelletier E."/>
            <person name="Couloux A."/>
            <person name="Segurens B."/>
            <person name="Wincker P."/>
            <person name="D'Hont A."/>
            <person name="Scarpelli C."/>
            <person name="Weissenbach J."/>
            <person name="Salanoubat M."/>
            <person name="Quetier F."/>
            <person name="Yu Y."/>
            <person name="Kim H.R."/>
            <person name="Rambo T."/>
            <person name="Currie J."/>
            <person name="Collura K."/>
            <person name="Luo M."/>
            <person name="Yang T."/>
            <person name="Ammiraju J.S.S."/>
            <person name="Engler F."/>
            <person name="Soderlund C."/>
            <person name="Wing R.A."/>
            <person name="Palmer L.E."/>
            <person name="de la Bastide M."/>
            <person name="Spiegel L."/>
            <person name="Nascimento L."/>
            <person name="Zutavern T."/>
            <person name="O'Shaughnessy A."/>
            <person name="Dike S."/>
            <person name="Dedhia N."/>
            <person name="Preston R."/>
            <person name="Balija V."/>
            <person name="McCombie W.R."/>
            <person name="Chow T."/>
            <person name="Chen H."/>
            <person name="Chung M."/>
            <person name="Chen C."/>
            <person name="Shaw J."/>
            <person name="Wu H."/>
            <person name="Hsiao K."/>
            <person name="Chao Y."/>
            <person name="Chu M."/>
            <person name="Cheng C."/>
            <person name="Hour A."/>
            <person name="Lee P."/>
            <person name="Lin S."/>
            <person name="Lin Y."/>
            <person name="Liou J."/>
            <person name="Liu S."/>
            <person name="Hsing Y."/>
            <person name="Raghuvanshi S."/>
            <person name="Mohanty A."/>
            <person name="Bharti A.K."/>
            <person name="Gaur A."/>
            <person name="Gupta V."/>
            <person name="Kumar D."/>
            <person name="Ravi V."/>
            <person name="Vij S."/>
            <person name="Kapur A."/>
            <person name="Khurana P."/>
            <person name="Khurana P."/>
            <person name="Khurana J.P."/>
            <person name="Tyagi A.K."/>
            <person name="Gaikwad K."/>
            <person name="Singh A."/>
            <person name="Dalal V."/>
            <person name="Srivastava S."/>
            <person name="Dixit A."/>
            <person name="Pal A.K."/>
            <person name="Ghazi I.A."/>
            <person name="Yadav M."/>
            <person name="Pandit A."/>
            <person name="Bhargava A."/>
            <person name="Sureshbabu K."/>
            <person name="Batra K."/>
            <person name="Sharma T.R."/>
            <person name="Mohapatra T."/>
            <person name="Singh N.K."/>
            <person name="Messing J."/>
            <person name="Nelson A.B."/>
            <person name="Fuks G."/>
            <person name="Kavchok S."/>
            <person name="Keizer G."/>
            <person name="Linton E."/>
            <person name="Llaca V."/>
            <person name="Song R."/>
            <person name="Tanyolac B."/>
            <person name="Young S."/>
            <person name="Ho-Il K."/>
            <person name="Hahn J.H."/>
            <person name="Sangsakoo G."/>
            <person name="Vanavichit A."/>
            <person name="de Mattos Luiz.A.T."/>
            <person name="Zimmer P.D."/>
            <person name="Malone G."/>
            <person name="Dellagostin O."/>
            <person name="de Oliveira A.C."/>
            <person name="Bevan M."/>
            <person name="Bancroft I."/>
            <person name="Minx P."/>
            <person name="Cordum H."/>
            <person name="Wilson R."/>
            <person name="Cheng Z."/>
            <person name="Jin W."/>
            <person name="Jiang J."/>
            <person name="Leong S.A."/>
            <person name="Iwama H."/>
            <person name="Gojobori T."/>
            <person name="Itoh T."/>
            <person name="Niimura Y."/>
            <person name="Fujii Y."/>
            <person name="Habara T."/>
            <person name="Sakai H."/>
            <person name="Sato Y."/>
            <person name="Wilson G."/>
            <person name="Kumar K."/>
            <person name="McCouch S."/>
            <person name="Juretic N."/>
            <person name="Hoen D."/>
            <person name="Wright S."/>
            <person name="Bruskiewich R."/>
            <person name="Bureau T."/>
            <person name="Miyao A."/>
            <person name="Hirochika H."/>
            <person name="Nishikawa T."/>
            <person name="Kadowaki K."/>
            <person name="Sugiura M."/>
            <person name="Burr B."/>
            <person name="Sasaki T."/>
        </authorList>
    </citation>
    <scope>NUCLEOTIDE SEQUENCE [LARGE SCALE GENOMIC DNA]</scope>
    <source>
        <strain evidence="3">cv. Nipponbare</strain>
    </source>
</reference>
<dbReference type="PaxDb" id="39947-A0A0P0XE08"/>
<protein>
    <submittedName>
        <fullName evidence="2">Os08g0274850 protein</fullName>
    </submittedName>
</protein>
<evidence type="ECO:0000313" key="2">
    <source>
        <dbReference type="EMBL" id="BAT04669.1"/>
    </source>
</evidence>
<reference evidence="2 3" key="3">
    <citation type="journal article" date="2013" name="Rice">
        <title>Improvement of the Oryza sativa Nipponbare reference genome using next generation sequence and optical map data.</title>
        <authorList>
            <person name="Kawahara Y."/>
            <person name="de la Bastide M."/>
            <person name="Hamilton J.P."/>
            <person name="Kanamori H."/>
            <person name="McCombie W.R."/>
            <person name="Ouyang S."/>
            <person name="Schwartz D.C."/>
            <person name="Tanaka T."/>
            <person name="Wu J."/>
            <person name="Zhou S."/>
            <person name="Childs K.L."/>
            <person name="Davidson R.M."/>
            <person name="Lin H."/>
            <person name="Quesada-Ocampo L."/>
            <person name="Vaillancourt B."/>
            <person name="Sakai H."/>
            <person name="Lee S.S."/>
            <person name="Kim J."/>
            <person name="Numa H."/>
            <person name="Itoh T."/>
            <person name="Buell C.R."/>
            <person name="Matsumoto T."/>
        </authorList>
    </citation>
    <scope>NUCLEOTIDE SEQUENCE [LARGE SCALE GENOMIC DNA]</scope>
    <source>
        <strain evidence="3">cv. Nipponbare</strain>
    </source>
</reference>
<evidence type="ECO:0000256" key="1">
    <source>
        <dbReference type="SAM" id="MobiDB-lite"/>
    </source>
</evidence>
<gene>
    <name evidence="2" type="ordered locus">Os08g0274850</name>
    <name evidence="2" type="ORF">OSNPB_080274850</name>
</gene>
<dbReference type="AlphaFoldDB" id="A0A0P0XE08"/>
<dbReference type="InParanoid" id="A0A0P0XE08"/>
<feature type="region of interest" description="Disordered" evidence="1">
    <location>
        <begin position="68"/>
        <end position="92"/>
    </location>
</feature>
<accession>A0A0P0XE08</accession>
<sequence length="92" mass="9441">MHAAESRPALRRSAPPATPSPQPPASPPTACFHAPDPHRRSASPPVASRLLLAPAASALAPLNCDCTSRPDYAGSAPPPELATTNLVQCSRA</sequence>
<feature type="region of interest" description="Disordered" evidence="1">
    <location>
        <begin position="1"/>
        <end position="46"/>
    </location>
</feature>
<dbReference type="Proteomes" id="UP000059680">
    <property type="component" value="Chromosome 8"/>
</dbReference>
<name>A0A0P0XE08_ORYSJ</name>
<feature type="compositionally biased region" description="Pro residues" evidence="1">
    <location>
        <begin position="16"/>
        <end position="27"/>
    </location>
</feature>